<feature type="domain" description="BTB" evidence="1">
    <location>
        <begin position="93"/>
        <end position="170"/>
    </location>
</feature>
<proteinExistence type="predicted"/>
<keyword evidence="3" id="KW-1185">Reference proteome</keyword>
<evidence type="ECO:0000259" key="1">
    <source>
        <dbReference type="PROSITE" id="PS50097"/>
    </source>
</evidence>
<gene>
    <name evidence="2" type="ORF">BDW02DRAFT_631490</name>
</gene>
<name>A0A6A5KA27_9PLEO</name>
<dbReference type="SUPFAM" id="SSF54695">
    <property type="entry name" value="POZ domain"/>
    <property type="match status" value="1"/>
</dbReference>
<dbReference type="EMBL" id="ML975324">
    <property type="protein sequence ID" value="KAF1833171.1"/>
    <property type="molecule type" value="Genomic_DNA"/>
</dbReference>
<evidence type="ECO:0000313" key="3">
    <source>
        <dbReference type="Proteomes" id="UP000800040"/>
    </source>
</evidence>
<organism evidence="2 3">
    <name type="scientific">Decorospora gaudefroyi</name>
    <dbReference type="NCBI Taxonomy" id="184978"/>
    <lineage>
        <taxon>Eukaryota</taxon>
        <taxon>Fungi</taxon>
        <taxon>Dikarya</taxon>
        <taxon>Ascomycota</taxon>
        <taxon>Pezizomycotina</taxon>
        <taxon>Dothideomycetes</taxon>
        <taxon>Pleosporomycetidae</taxon>
        <taxon>Pleosporales</taxon>
        <taxon>Pleosporineae</taxon>
        <taxon>Pleosporaceae</taxon>
        <taxon>Decorospora</taxon>
    </lineage>
</organism>
<dbReference type="InterPro" id="IPR011333">
    <property type="entry name" value="SKP1/BTB/POZ_sf"/>
</dbReference>
<sequence>MSANIELEFEASCVCGFSAFTFTPMPPTHQRSSSEAKFRSTDLSQLAVSPGDLATILSTFHYFFAPHGWTREISDLAELAEGLPGKTVIVKYGDVLLQVGQQKDAVHVLVSSKVLSLASKVFDAIFNNGFSEGQGLSSTSPREVRLPDDDPVHMTTICKLVHMQTSDIPEKLGVAELAQFAVLCDKYDCVDGVRGWSKAWISIFAPDDDASPTPLTIAYLLDLPREFRIVSRNLLQHHLAYDKGRFAIDGHDFLPMEIINQFAIDQQRIQRKAACAVFSAEVKDVLNHARTKMSRCEAAKEAAHLYFQNLVIADLFMDESLTLASYRRRAADFESTPLGLVKECGCRPRRLDLTQLSSSLRSSVSKALTAITKSQLCQGYCLDCTTNTSGDNVSSKCRIAHGPDTRFHN</sequence>
<protein>
    <recommendedName>
        <fullName evidence="1">BTB domain-containing protein</fullName>
    </recommendedName>
</protein>
<evidence type="ECO:0000313" key="2">
    <source>
        <dbReference type="EMBL" id="KAF1833171.1"/>
    </source>
</evidence>
<dbReference type="PROSITE" id="PS50097">
    <property type="entry name" value="BTB"/>
    <property type="match status" value="1"/>
</dbReference>
<accession>A0A6A5KA27</accession>
<dbReference type="OrthoDB" id="5275938at2759"/>
<reference evidence="2" key="1">
    <citation type="submission" date="2020-01" db="EMBL/GenBank/DDBJ databases">
        <authorList>
            <consortium name="DOE Joint Genome Institute"/>
            <person name="Haridas S."/>
            <person name="Albert R."/>
            <person name="Binder M."/>
            <person name="Bloem J."/>
            <person name="Labutti K."/>
            <person name="Salamov A."/>
            <person name="Andreopoulos B."/>
            <person name="Baker S.E."/>
            <person name="Barry K."/>
            <person name="Bills G."/>
            <person name="Bluhm B.H."/>
            <person name="Cannon C."/>
            <person name="Castanera R."/>
            <person name="Culley D.E."/>
            <person name="Daum C."/>
            <person name="Ezra D."/>
            <person name="Gonzalez J.B."/>
            <person name="Henrissat B."/>
            <person name="Kuo A."/>
            <person name="Liang C."/>
            <person name="Lipzen A."/>
            <person name="Lutzoni F."/>
            <person name="Magnuson J."/>
            <person name="Mondo S."/>
            <person name="Nolan M."/>
            <person name="Ohm R."/>
            <person name="Pangilinan J."/>
            <person name="Park H.-J."/>
            <person name="Ramirez L."/>
            <person name="Alfaro M."/>
            <person name="Sun H."/>
            <person name="Tritt A."/>
            <person name="Yoshinaga Y."/>
            <person name="Zwiers L.-H."/>
            <person name="Turgeon B.G."/>
            <person name="Goodwin S.B."/>
            <person name="Spatafora J.W."/>
            <person name="Crous P.W."/>
            <person name="Grigoriev I.V."/>
        </authorList>
    </citation>
    <scope>NUCLEOTIDE SEQUENCE</scope>
    <source>
        <strain evidence="2">P77</strain>
    </source>
</reference>
<dbReference type="AlphaFoldDB" id="A0A6A5KA27"/>
<dbReference type="InterPro" id="IPR000210">
    <property type="entry name" value="BTB/POZ_dom"/>
</dbReference>
<dbReference type="Gene3D" id="3.30.710.10">
    <property type="entry name" value="Potassium Channel Kv1.1, Chain A"/>
    <property type="match status" value="1"/>
</dbReference>
<dbReference type="Proteomes" id="UP000800040">
    <property type="component" value="Unassembled WGS sequence"/>
</dbReference>